<dbReference type="Proteomes" id="UP000199320">
    <property type="component" value="Unassembled WGS sequence"/>
</dbReference>
<dbReference type="Proteomes" id="UP000324021">
    <property type="component" value="Unassembled WGS sequence"/>
</dbReference>
<proteinExistence type="predicted"/>
<organism evidence="1 4">
    <name type="scientific">Natrinema hispanicum</name>
    <dbReference type="NCBI Taxonomy" id="392421"/>
    <lineage>
        <taxon>Archaea</taxon>
        <taxon>Methanobacteriati</taxon>
        <taxon>Methanobacteriota</taxon>
        <taxon>Stenosarchaea group</taxon>
        <taxon>Halobacteria</taxon>
        <taxon>Halobacteriales</taxon>
        <taxon>Natrialbaceae</taxon>
        <taxon>Natrinema</taxon>
    </lineage>
</organism>
<keyword evidence="3" id="KW-1185">Reference proteome</keyword>
<name>A0A1G6WNU2_9EURY</name>
<accession>A0A1G6WNU2</accession>
<dbReference type="EMBL" id="FOIC01000017">
    <property type="protein sequence ID" value="SET92081.1"/>
    <property type="molecule type" value="Genomic_DNA"/>
</dbReference>
<gene>
    <name evidence="2" type="ORF">SAMN04488694_1176</name>
    <name evidence="1" type="ORF">SAMN05192552_10381</name>
</gene>
<protein>
    <submittedName>
        <fullName evidence="1">Uncharacterized protein</fullName>
    </submittedName>
</protein>
<sequence length="42" mass="4307">MSDTSATPIEYATMAIEGVVQIVCPGTRCVSYLVSDGASAVL</sequence>
<dbReference type="AlphaFoldDB" id="A0A1G6WNU2"/>
<evidence type="ECO:0000313" key="2">
    <source>
        <dbReference type="EMBL" id="SET92081.1"/>
    </source>
</evidence>
<evidence type="ECO:0000313" key="3">
    <source>
        <dbReference type="Proteomes" id="UP000199320"/>
    </source>
</evidence>
<dbReference type="RefSeq" id="WP_262488536.1">
    <property type="nucleotide sequence ID" value="NZ_FMZP01000038.1"/>
</dbReference>
<evidence type="ECO:0000313" key="4">
    <source>
        <dbReference type="Proteomes" id="UP000324021"/>
    </source>
</evidence>
<dbReference type="EMBL" id="FMZP01000038">
    <property type="protein sequence ID" value="SDD66705.1"/>
    <property type="molecule type" value="Genomic_DNA"/>
</dbReference>
<reference evidence="3 4" key="2">
    <citation type="submission" date="2016-10" db="EMBL/GenBank/DDBJ databases">
        <authorList>
            <person name="Varghese N."/>
            <person name="Submissions S."/>
        </authorList>
    </citation>
    <scope>NUCLEOTIDE SEQUENCE [LARGE SCALE GENOMIC DNA]</scope>
    <source>
        <strain evidence="1 4">CDM_1</strain>
        <strain evidence="3">CDM_6</strain>
    </source>
</reference>
<reference evidence="2" key="1">
    <citation type="submission" date="2016-10" db="EMBL/GenBank/DDBJ databases">
        <authorList>
            <person name="de Groot N.N."/>
        </authorList>
    </citation>
    <scope>NUCLEOTIDE SEQUENCE [LARGE SCALE GENOMIC DNA]</scope>
    <source>
        <strain evidence="2">CDM_6</strain>
    </source>
</reference>
<evidence type="ECO:0000313" key="1">
    <source>
        <dbReference type="EMBL" id="SDD66705.1"/>
    </source>
</evidence>